<keyword evidence="6 9" id="KW-0560">Oxidoreductase</keyword>
<dbReference type="InterPro" id="IPR003171">
    <property type="entry name" value="Mehydrof_redctse-like"/>
</dbReference>
<comment type="similarity">
    <text evidence="3 9">Belongs to the methylenetetrahydrofolate reductase family.</text>
</comment>
<proteinExistence type="inferred from homology"/>
<evidence type="ECO:0000256" key="2">
    <source>
        <dbReference type="ARBA" id="ARBA00004777"/>
    </source>
</evidence>
<comment type="pathway">
    <text evidence="7">Amino-acid biosynthesis; L-methionine biosynthesis via de novo pathway.</text>
</comment>
<evidence type="ECO:0000313" key="11">
    <source>
        <dbReference type="Proteomes" id="UP001252270"/>
    </source>
</evidence>
<comment type="catalytic activity">
    <reaction evidence="8">
        <text>(6S)-5-methyl-5,6,7,8-tetrahydrofolate + NAD(+) = (6R)-5,10-methylene-5,6,7,8-tetrahydrofolate + NADH + H(+)</text>
        <dbReference type="Rhea" id="RHEA:19821"/>
        <dbReference type="ChEBI" id="CHEBI:15378"/>
        <dbReference type="ChEBI" id="CHEBI:15636"/>
        <dbReference type="ChEBI" id="CHEBI:18608"/>
        <dbReference type="ChEBI" id="CHEBI:57540"/>
        <dbReference type="ChEBI" id="CHEBI:57945"/>
        <dbReference type="EC" id="1.5.1.54"/>
    </reaction>
    <physiologicalReaction direction="right-to-left" evidence="8">
        <dbReference type="Rhea" id="RHEA:19823"/>
    </physiologicalReaction>
</comment>
<evidence type="ECO:0000256" key="3">
    <source>
        <dbReference type="ARBA" id="ARBA00006743"/>
    </source>
</evidence>
<evidence type="ECO:0000256" key="7">
    <source>
        <dbReference type="ARBA" id="ARBA00034478"/>
    </source>
</evidence>
<gene>
    <name evidence="10" type="ORF">QC820_01940</name>
</gene>
<evidence type="ECO:0000313" key="10">
    <source>
        <dbReference type="EMBL" id="MDR5891562.1"/>
    </source>
</evidence>
<name>A0ABU1GHS6_9GAMM</name>
<dbReference type="Pfam" id="PF02219">
    <property type="entry name" value="MTHFR"/>
    <property type="match status" value="1"/>
</dbReference>
<keyword evidence="11" id="KW-1185">Reference proteome</keyword>
<dbReference type="PANTHER" id="PTHR45754:SF3">
    <property type="entry name" value="METHYLENETETRAHYDROFOLATE REDUCTASE (NADPH)"/>
    <property type="match status" value="1"/>
</dbReference>
<evidence type="ECO:0000256" key="5">
    <source>
        <dbReference type="ARBA" id="ARBA00022827"/>
    </source>
</evidence>
<evidence type="ECO:0000256" key="9">
    <source>
        <dbReference type="RuleBase" id="RU003862"/>
    </source>
</evidence>
<organism evidence="10 11">
    <name type="scientific">Halomonas mongoliensis</name>
    <dbReference type="NCBI Taxonomy" id="321265"/>
    <lineage>
        <taxon>Bacteria</taxon>
        <taxon>Pseudomonadati</taxon>
        <taxon>Pseudomonadota</taxon>
        <taxon>Gammaproteobacteria</taxon>
        <taxon>Oceanospirillales</taxon>
        <taxon>Halomonadaceae</taxon>
        <taxon>Halomonas</taxon>
    </lineage>
</organism>
<dbReference type="Proteomes" id="UP001252270">
    <property type="component" value="Unassembled WGS sequence"/>
</dbReference>
<dbReference type="SUPFAM" id="SSF51730">
    <property type="entry name" value="FAD-linked oxidoreductase"/>
    <property type="match status" value="1"/>
</dbReference>
<dbReference type="InterPro" id="IPR029041">
    <property type="entry name" value="FAD-linked_oxidoreductase-like"/>
</dbReference>
<dbReference type="Gene3D" id="3.20.20.220">
    <property type="match status" value="1"/>
</dbReference>
<keyword evidence="4 9" id="KW-0285">Flavoprotein</keyword>
<evidence type="ECO:0000256" key="4">
    <source>
        <dbReference type="ARBA" id="ARBA00022630"/>
    </source>
</evidence>
<dbReference type="EMBL" id="JARWAL010000001">
    <property type="protein sequence ID" value="MDR5891562.1"/>
    <property type="molecule type" value="Genomic_DNA"/>
</dbReference>
<protein>
    <recommendedName>
        <fullName evidence="9">Methylenetetrahydrofolate reductase</fullName>
    </recommendedName>
</protein>
<evidence type="ECO:0000256" key="1">
    <source>
        <dbReference type="ARBA" id="ARBA00001974"/>
    </source>
</evidence>
<reference evidence="10 11" key="1">
    <citation type="submission" date="2023-04" db="EMBL/GenBank/DDBJ databases">
        <title>A long-awaited taxogenomic arrangement of the family Halomonadaceae.</title>
        <authorList>
            <person name="De La Haba R."/>
            <person name="Chuvochina M."/>
            <person name="Wittouck S."/>
            <person name="Arahal D.R."/>
            <person name="Sanchez-Porro C."/>
            <person name="Hugenholtz P."/>
            <person name="Ventosa A."/>
        </authorList>
    </citation>
    <scope>NUCLEOTIDE SEQUENCE [LARGE SCALE GENOMIC DNA]</scope>
    <source>
        <strain evidence="10 11">DSM 17332</strain>
    </source>
</reference>
<comment type="cofactor">
    <cofactor evidence="1 9">
        <name>FAD</name>
        <dbReference type="ChEBI" id="CHEBI:57692"/>
    </cofactor>
</comment>
<comment type="caution">
    <text evidence="10">The sequence shown here is derived from an EMBL/GenBank/DDBJ whole genome shotgun (WGS) entry which is preliminary data.</text>
</comment>
<dbReference type="PANTHER" id="PTHR45754">
    <property type="entry name" value="METHYLENETETRAHYDROFOLATE REDUCTASE"/>
    <property type="match status" value="1"/>
</dbReference>
<evidence type="ECO:0000256" key="8">
    <source>
        <dbReference type="ARBA" id="ARBA00048628"/>
    </source>
</evidence>
<sequence>MNDANRAALAALARPPWLATRFELLPIRGMREAAAALPAGALVTMTCSPRHGLERTLEASEWLVGAGFQVVPHLAARLVRDRLHLERLLAQLAALGIEDVFVVGGDAERPVGDFPHGLALLEAMASLSMRPERVGVPAYPEGHHWIAAAPLQRDLEAKAALADYAVTQLCFEAAPLLAWRERQRRLGLPLPVYAGIPGVMDRRRLLTIALRLGLGPSLRALRRQDGWLSRLFGASLYRPDALLRDLWPALEVEREGFVGLHVYTFNQTEPSRASLEALLPVAR</sequence>
<dbReference type="GO" id="GO:0004489">
    <property type="term" value="F:methylenetetrahydrofolate reductase [NAD(P)H] activity"/>
    <property type="evidence" value="ECO:0007669"/>
    <property type="project" value="UniProtKB-EC"/>
</dbReference>
<dbReference type="RefSeq" id="WP_309635568.1">
    <property type="nucleotide sequence ID" value="NZ_JARWAL010000001.1"/>
</dbReference>
<keyword evidence="5 9" id="KW-0274">FAD</keyword>
<comment type="pathway">
    <text evidence="2 9">One-carbon metabolism; tetrahydrofolate interconversion.</text>
</comment>
<accession>A0ABU1GHS6</accession>
<evidence type="ECO:0000256" key="6">
    <source>
        <dbReference type="ARBA" id="ARBA00023002"/>
    </source>
</evidence>